<protein>
    <recommendedName>
        <fullName evidence="4">FAD/NAD(P)-binding domain-containing protein</fullName>
    </recommendedName>
</protein>
<evidence type="ECO:0000256" key="1">
    <source>
        <dbReference type="ARBA" id="ARBA00022630"/>
    </source>
</evidence>
<proteinExistence type="predicted"/>
<keyword evidence="1" id="KW-0285">Flavoprotein</keyword>
<dbReference type="InterPro" id="IPR050446">
    <property type="entry name" value="FAD-oxidoreductase/Apoptosis"/>
</dbReference>
<evidence type="ECO:0000313" key="5">
    <source>
        <dbReference type="EMBL" id="RZC80336.1"/>
    </source>
</evidence>
<dbReference type="InterPro" id="IPR023753">
    <property type="entry name" value="FAD/NAD-binding_dom"/>
</dbReference>
<evidence type="ECO:0000313" key="6">
    <source>
        <dbReference type="Proteomes" id="UP000316621"/>
    </source>
</evidence>
<keyword evidence="2" id="KW-0274">FAD</keyword>
<accession>A0A4Y7L571</accession>
<dbReference type="PANTHER" id="PTHR43557">
    <property type="entry name" value="APOPTOSIS-INDUCING FACTOR 1"/>
    <property type="match status" value="1"/>
</dbReference>
<name>A0A4Y7L571_PAPSO</name>
<dbReference type="Gramene" id="RZC80336">
    <property type="protein sequence ID" value="RZC80336"/>
    <property type="gene ID" value="C5167_042913"/>
</dbReference>
<sequence length="291" mass="32577">MGGYSDEELQNQQLPDFQVSMSVLVAEARGDFPSSLLRKADLASKTLTSAARATFKYDVLLIATGSAVIRLTDFGVKGADTKNIFYLREVDDADKLYEVIKSKTNDKAVIVGGGYIGLEISAMLKMNNMDVTMDVSTKQQHQQQRENTETSGEFMFAKSVYGFLHHKGVFKLPSLLKVSINDANLLMDEKELLRLLILELAECKFNWNITVDGCKGDAQYPAKSLLFCIHIMMKCAYCLNHIQKFSLDDRVPKYSASPSIHGKVFLRFNISDVEIISIYPVLSPQALLQEH</sequence>
<dbReference type="Proteomes" id="UP000316621">
    <property type="component" value="Chromosome 10"/>
</dbReference>
<reference evidence="5 6" key="1">
    <citation type="journal article" date="2018" name="Science">
        <title>The opium poppy genome and morphinan production.</title>
        <authorList>
            <person name="Guo L."/>
            <person name="Winzer T."/>
            <person name="Yang X."/>
            <person name="Li Y."/>
            <person name="Ning Z."/>
            <person name="He Z."/>
            <person name="Teodor R."/>
            <person name="Lu Y."/>
            <person name="Bowser T.A."/>
            <person name="Graham I.A."/>
            <person name="Ye K."/>
        </authorList>
    </citation>
    <scope>NUCLEOTIDE SEQUENCE [LARGE SCALE GENOMIC DNA]</scope>
    <source>
        <strain evidence="6">cv. HN1</strain>
        <tissue evidence="5">Leaves</tissue>
    </source>
</reference>
<dbReference type="EMBL" id="CM010724">
    <property type="protein sequence ID" value="RZC80336.1"/>
    <property type="molecule type" value="Genomic_DNA"/>
</dbReference>
<dbReference type="Pfam" id="PF07992">
    <property type="entry name" value="Pyr_redox_2"/>
    <property type="match status" value="1"/>
</dbReference>
<dbReference type="Gene3D" id="3.50.50.60">
    <property type="entry name" value="FAD/NAD(P)-binding domain"/>
    <property type="match status" value="2"/>
</dbReference>
<keyword evidence="3" id="KW-0560">Oxidoreductase</keyword>
<feature type="domain" description="FAD/NAD(P)-binding" evidence="4">
    <location>
        <begin position="43"/>
        <end position="133"/>
    </location>
</feature>
<dbReference type="GO" id="GO:0005737">
    <property type="term" value="C:cytoplasm"/>
    <property type="evidence" value="ECO:0007669"/>
    <property type="project" value="TreeGrafter"/>
</dbReference>
<evidence type="ECO:0000259" key="4">
    <source>
        <dbReference type="Pfam" id="PF07992"/>
    </source>
</evidence>
<dbReference type="InterPro" id="IPR036188">
    <property type="entry name" value="FAD/NAD-bd_sf"/>
</dbReference>
<dbReference type="AlphaFoldDB" id="A0A4Y7L571"/>
<evidence type="ECO:0000256" key="2">
    <source>
        <dbReference type="ARBA" id="ARBA00022827"/>
    </source>
</evidence>
<organism evidence="5 6">
    <name type="scientific">Papaver somniferum</name>
    <name type="common">Opium poppy</name>
    <dbReference type="NCBI Taxonomy" id="3469"/>
    <lineage>
        <taxon>Eukaryota</taxon>
        <taxon>Viridiplantae</taxon>
        <taxon>Streptophyta</taxon>
        <taxon>Embryophyta</taxon>
        <taxon>Tracheophyta</taxon>
        <taxon>Spermatophyta</taxon>
        <taxon>Magnoliopsida</taxon>
        <taxon>Ranunculales</taxon>
        <taxon>Papaveraceae</taxon>
        <taxon>Papaveroideae</taxon>
        <taxon>Papaver</taxon>
    </lineage>
</organism>
<keyword evidence="6" id="KW-1185">Reference proteome</keyword>
<dbReference type="GO" id="GO:0016651">
    <property type="term" value="F:oxidoreductase activity, acting on NAD(P)H"/>
    <property type="evidence" value="ECO:0007669"/>
    <property type="project" value="TreeGrafter"/>
</dbReference>
<gene>
    <name evidence="5" type="ORF">C5167_042913</name>
</gene>
<evidence type="ECO:0000256" key="3">
    <source>
        <dbReference type="ARBA" id="ARBA00023002"/>
    </source>
</evidence>
<dbReference type="SUPFAM" id="SSF51905">
    <property type="entry name" value="FAD/NAD(P)-binding domain"/>
    <property type="match status" value="1"/>
</dbReference>
<dbReference type="STRING" id="3469.A0A4Y7L571"/>
<dbReference type="PRINTS" id="PR00368">
    <property type="entry name" value="FADPNR"/>
</dbReference>
<dbReference type="PANTHER" id="PTHR43557:SF5">
    <property type="entry name" value="MONODEHYDROASCORBATE REDUCTASE 1, PEROXISOMAL"/>
    <property type="match status" value="1"/>
</dbReference>